<dbReference type="Gene3D" id="1.10.760.10">
    <property type="entry name" value="Cytochrome c-like domain"/>
    <property type="match status" value="2"/>
</dbReference>
<dbReference type="Pfam" id="PF21342">
    <property type="entry name" value="SoxA-TsdA_cyt-c"/>
    <property type="match status" value="1"/>
</dbReference>
<protein>
    <submittedName>
        <fullName evidence="6">C-type cytochrome</fullName>
    </submittedName>
</protein>
<evidence type="ECO:0000313" key="7">
    <source>
        <dbReference type="Proteomes" id="UP001199816"/>
    </source>
</evidence>
<dbReference type="Pfam" id="PF00034">
    <property type="entry name" value="Cytochrom_C"/>
    <property type="match status" value="1"/>
</dbReference>
<accession>A0ABS8PRF3</accession>
<dbReference type="EMBL" id="JAJNEC010000005">
    <property type="protein sequence ID" value="MCD2422843.1"/>
    <property type="molecule type" value="Genomic_DNA"/>
</dbReference>
<dbReference type="SUPFAM" id="SSF46626">
    <property type="entry name" value="Cytochrome c"/>
    <property type="match status" value="2"/>
</dbReference>
<organism evidence="6 7">
    <name type="scientific">Niabella pedocola</name>
    <dbReference type="NCBI Taxonomy" id="1752077"/>
    <lineage>
        <taxon>Bacteria</taxon>
        <taxon>Pseudomonadati</taxon>
        <taxon>Bacteroidota</taxon>
        <taxon>Chitinophagia</taxon>
        <taxon>Chitinophagales</taxon>
        <taxon>Chitinophagaceae</taxon>
        <taxon>Niabella</taxon>
    </lineage>
</organism>
<evidence type="ECO:0000313" key="6">
    <source>
        <dbReference type="EMBL" id="MCD2422843.1"/>
    </source>
</evidence>
<name>A0ABS8PRF3_9BACT</name>
<dbReference type="InterPro" id="IPR036909">
    <property type="entry name" value="Cyt_c-like_dom_sf"/>
</dbReference>
<dbReference type="PROSITE" id="PS51007">
    <property type="entry name" value="CYTC"/>
    <property type="match status" value="1"/>
</dbReference>
<dbReference type="InterPro" id="IPR009056">
    <property type="entry name" value="Cyt_c-like_dom"/>
</dbReference>
<keyword evidence="1 4" id="KW-0349">Heme</keyword>
<dbReference type="Proteomes" id="UP001199816">
    <property type="component" value="Unassembled WGS sequence"/>
</dbReference>
<evidence type="ECO:0000256" key="3">
    <source>
        <dbReference type="ARBA" id="ARBA00023004"/>
    </source>
</evidence>
<gene>
    <name evidence="6" type="ORF">LQ567_08735</name>
</gene>
<reference evidence="6 7" key="1">
    <citation type="submission" date="2021-11" db="EMBL/GenBank/DDBJ databases">
        <title>Genomic of Niabella pedocola.</title>
        <authorList>
            <person name="Wu T."/>
        </authorList>
    </citation>
    <scope>NUCLEOTIDE SEQUENCE [LARGE SCALE GENOMIC DNA]</scope>
    <source>
        <strain evidence="6 7">JCM 31011</strain>
    </source>
</reference>
<keyword evidence="3 4" id="KW-0408">Iron</keyword>
<feature type="domain" description="Cytochrome c" evidence="5">
    <location>
        <begin position="189"/>
        <end position="279"/>
    </location>
</feature>
<dbReference type="PANTHER" id="PTHR35008:SF4">
    <property type="entry name" value="BLL4482 PROTEIN"/>
    <property type="match status" value="1"/>
</dbReference>
<evidence type="ECO:0000259" key="5">
    <source>
        <dbReference type="PROSITE" id="PS51007"/>
    </source>
</evidence>
<sequence>MKAFWIPAIIFLAMIIAVLAGGGCRSKTGGTASKAKAGTIASEGEVWTGWNQYQIPDYTEEGQEIRYGYELIANTSYYLGPKGTVAALTNGMNCQNCHLKGGTVPFGNNFGKVFATYPLYRARNNGIQDIYERVNDCFQRSLNGEKLDTASREMQAIYAYIKWVGDGVPKGKVFAGTSIMKLPFMNRAADPRRGQSVYQVKCVSCHGADGNGAPNPEGTGYLYPPLWGNHSFNDGAGLFRLGSMAGFIKNNMPLGTTYRDPQLTDEEAWDIAAYINSHARPLFDQHEDWKILSKKPLDAPYGPYIDSFSQEQHKYGPYGPIAIAQAAAKSRVETIK</sequence>
<evidence type="ECO:0000256" key="1">
    <source>
        <dbReference type="ARBA" id="ARBA00022617"/>
    </source>
</evidence>
<evidence type="ECO:0000256" key="2">
    <source>
        <dbReference type="ARBA" id="ARBA00022723"/>
    </source>
</evidence>
<proteinExistence type="predicted"/>
<dbReference type="InterPro" id="IPR051459">
    <property type="entry name" value="Cytochrome_c-type_DH"/>
</dbReference>
<comment type="caution">
    <text evidence="6">The sequence shown here is derived from an EMBL/GenBank/DDBJ whole genome shotgun (WGS) entry which is preliminary data.</text>
</comment>
<dbReference type="PANTHER" id="PTHR35008">
    <property type="entry name" value="BLL4482 PROTEIN-RELATED"/>
    <property type="match status" value="1"/>
</dbReference>
<dbReference type="PROSITE" id="PS51257">
    <property type="entry name" value="PROKAR_LIPOPROTEIN"/>
    <property type="match status" value="1"/>
</dbReference>
<keyword evidence="7" id="KW-1185">Reference proteome</keyword>
<keyword evidence="2 4" id="KW-0479">Metal-binding</keyword>
<evidence type="ECO:0000256" key="4">
    <source>
        <dbReference type="PROSITE-ProRule" id="PRU00433"/>
    </source>
</evidence>
<dbReference type="RefSeq" id="WP_231004120.1">
    <property type="nucleotide sequence ID" value="NZ_JAJNEC010000005.1"/>
</dbReference>